<protein>
    <submittedName>
        <fullName evidence="6">Putative Phosphonate-transporting ATPase</fullName>
    </submittedName>
</protein>
<gene>
    <name evidence="6" type="ORF">DGI_0432</name>
</gene>
<reference evidence="7" key="2">
    <citation type="submission" date="2013-07" db="EMBL/GenBank/DDBJ databases">
        <authorList>
            <person name="Morais-Silva F.O."/>
            <person name="Rezende A.M."/>
            <person name="Pimentel C."/>
            <person name="Resende D.M."/>
            <person name="Santos C.I."/>
            <person name="Clemente C."/>
            <person name="de Oliveira L.M."/>
            <person name="da Silva S.M."/>
            <person name="Costa D.A."/>
            <person name="Varela-Raposo A."/>
            <person name="Horacio E.C.A."/>
            <person name="Matos M."/>
            <person name="Flores O."/>
            <person name="Ruiz J.C."/>
            <person name="Rodrigues-Pousada C."/>
        </authorList>
    </citation>
    <scope>NUCLEOTIDE SEQUENCE [LARGE SCALE GENOMIC DNA]</scope>
    <source>
        <strain evidence="7">ATCC 19364 / DSM 1382 / NCIMB 9332 / VKM B-1759</strain>
    </source>
</reference>
<dbReference type="Proteomes" id="UP000016587">
    <property type="component" value="Chromosome"/>
</dbReference>
<dbReference type="SUPFAM" id="SSF52540">
    <property type="entry name" value="P-loop containing nucleoside triphosphate hydrolases"/>
    <property type="match status" value="1"/>
</dbReference>
<dbReference type="CDD" id="cd03255">
    <property type="entry name" value="ABC_MJ0796_LolCDE_FtsE"/>
    <property type="match status" value="1"/>
</dbReference>
<proteinExistence type="inferred from homology"/>
<dbReference type="eggNOG" id="COG1136">
    <property type="taxonomic scope" value="Bacteria"/>
</dbReference>
<evidence type="ECO:0000313" key="7">
    <source>
        <dbReference type="Proteomes" id="UP000016587"/>
    </source>
</evidence>
<dbReference type="InterPro" id="IPR027417">
    <property type="entry name" value="P-loop_NTPase"/>
</dbReference>
<dbReference type="PATRIC" id="fig|1121448.10.peg.431"/>
<dbReference type="InterPro" id="IPR017871">
    <property type="entry name" value="ABC_transporter-like_CS"/>
</dbReference>
<keyword evidence="3" id="KW-0547">Nucleotide-binding</keyword>
<dbReference type="STRING" id="1121448.DGI_0432"/>
<dbReference type="InterPro" id="IPR017911">
    <property type="entry name" value="MacB-like_ATP-bd"/>
</dbReference>
<dbReference type="InterPro" id="IPR003593">
    <property type="entry name" value="AAA+_ATPase"/>
</dbReference>
<evidence type="ECO:0000256" key="1">
    <source>
        <dbReference type="ARBA" id="ARBA00005417"/>
    </source>
</evidence>
<dbReference type="Gene3D" id="3.40.50.300">
    <property type="entry name" value="P-loop containing nucleotide triphosphate hydrolases"/>
    <property type="match status" value="1"/>
</dbReference>
<keyword evidence="4" id="KW-0067">ATP-binding</keyword>
<keyword evidence="7" id="KW-1185">Reference proteome</keyword>
<dbReference type="PANTHER" id="PTHR24220">
    <property type="entry name" value="IMPORT ATP-BINDING PROTEIN"/>
    <property type="match status" value="1"/>
</dbReference>
<dbReference type="EMBL" id="CP006585">
    <property type="protein sequence ID" value="AGW12347.1"/>
    <property type="molecule type" value="Genomic_DNA"/>
</dbReference>
<dbReference type="SMART" id="SM00382">
    <property type="entry name" value="AAA"/>
    <property type="match status" value="1"/>
</dbReference>
<dbReference type="GO" id="GO:0016887">
    <property type="term" value="F:ATP hydrolysis activity"/>
    <property type="evidence" value="ECO:0007669"/>
    <property type="project" value="InterPro"/>
</dbReference>
<dbReference type="AlphaFoldDB" id="T2G8V7"/>
<dbReference type="GO" id="GO:0089705">
    <property type="term" value="P:protein localization to outer membrane"/>
    <property type="evidence" value="ECO:0007669"/>
    <property type="project" value="TreeGrafter"/>
</dbReference>
<evidence type="ECO:0000256" key="2">
    <source>
        <dbReference type="ARBA" id="ARBA00022448"/>
    </source>
</evidence>
<sequence length="225" mass="23946">MLYELCEVGRTFPGPGDGITVLNAVSLGVDTGESVAILGASGSGKTTLLHLMGGLDRPSRGVVRFQGTDMGTLDPPRLAALRNRELGFVFQFHHLLPEFSTLENVAMPGLVAGLPRQEALALAAAALERMGLGARTSHRVTTLSGGEQQRVAIARAILLSPKALLADEPTGNLDEKTGALVGHLLKELNEERGMALVVVTHNHCLARMMHRQLELSSGELYARAL</sequence>
<accession>T2G8V7</accession>
<dbReference type="RefSeq" id="WP_021758975.1">
    <property type="nucleotide sequence ID" value="NC_022444.1"/>
</dbReference>
<feature type="domain" description="ABC transporter" evidence="5">
    <location>
        <begin position="3"/>
        <end position="225"/>
    </location>
</feature>
<organism evidence="6 7">
    <name type="scientific">Megalodesulfovibrio gigas (strain ATCC 19364 / DSM 1382 / NCIMB 9332 / VKM B-1759)</name>
    <name type="common">Desulfovibrio gigas</name>
    <dbReference type="NCBI Taxonomy" id="1121448"/>
    <lineage>
        <taxon>Bacteria</taxon>
        <taxon>Pseudomonadati</taxon>
        <taxon>Thermodesulfobacteriota</taxon>
        <taxon>Desulfovibrionia</taxon>
        <taxon>Desulfovibrionales</taxon>
        <taxon>Desulfovibrionaceae</taxon>
        <taxon>Megalodesulfovibrio</taxon>
    </lineage>
</organism>
<reference evidence="6 7" key="1">
    <citation type="journal article" date="2013" name="J. Bacteriol.">
        <title>Roles of HynAB and Ech, the only two hydrogenases found in the model sulfate reducer Desulfovibrio gigas.</title>
        <authorList>
            <person name="Morais-Silva F.O."/>
            <person name="Santos C.I."/>
            <person name="Rodrigues R."/>
            <person name="Pereira I.A."/>
            <person name="Rodrigues-Pousada C."/>
        </authorList>
    </citation>
    <scope>NUCLEOTIDE SEQUENCE [LARGE SCALE GENOMIC DNA]</scope>
    <source>
        <strain evidence="7">ATCC 19364 / DSM 1382 / NCIMB 9332 / VKM B-1759</strain>
    </source>
</reference>
<dbReference type="GO" id="GO:0005886">
    <property type="term" value="C:plasma membrane"/>
    <property type="evidence" value="ECO:0007669"/>
    <property type="project" value="TreeGrafter"/>
</dbReference>
<dbReference type="HOGENOM" id="CLU_000604_1_22_7"/>
<keyword evidence="2" id="KW-0813">Transport</keyword>
<dbReference type="GO" id="GO:0044874">
    <property type="term" value="P:lipoprotein localization to outer membrane"/>
    <property type="evidence" value="ECO:0007669"/>
    <property type="project" value="TreeGrafter"/>
</dbReference>
<dbReference type="InterPro" id="IPR003439">
    <property type="entry name" value="ABC_transporter-like_ATP-bd"/>
</dbReference>
<comment type="similarity">
    <text evidence="1">Belongs to the ABC transporter superfamily.</text>
</comment>
<dbReference type="PANTHER" id="PTHR24220:SF689">
    <property type="entry name" value="LIPOPROTEIN-RELEASING SYSTEM ATP-BINDING PROTEIN LOLD"/>
    <property type="match status" value="1"/>
</dbReference>
<dbReference type="GO" id="GO:0005524">
    <property type="term" value="F:ATP binding"/>
    <property type="evidence" value="ECO:0007669"/>
    <property type="project" value="UniProtKB-KW"/>
</dbReference>
<name>T2G8V7_MEGG1</name>
<dbReference type="Pfam" id="PF00005">
    <property type="entry name" value="ABC_tran"/>
    <property type="match status" value="1"/>
</dbReference>
<dbReference type="PROSITE" id="PS00211">
    <property type="entry name" value="ABC_TRANSPORTER_1"/>
    <property type="match status" value="1"/>
</dbReference>
<dbReference type="OrthoDB" id="9809450at2"/>
<evidence type="ECO:0000313" key="6">
    <source>
        <dbReference type="EMBL" id="AGW12347.1"/>
    </source>
</evidence>
<dbReference type="InterPro" id="IPR015854">
    <property type="entry name" value="ABC_transpr_LolD-like"/>
</dbReference>
<evidence type="ECO:0000256" key="4">
    <source>
        <dbReference type="ARBA" id="ARBA00022840"/>
    </source>
</evidence>
<evidence type="ECO:0000259" key="5">
    <source>
        <dbReference type="PROSITE" id="PS50893"/>
    </source>
</evidence>
<dbReference type="GO" id="GO:0022857">
    <property type="term" value="F:transmembrane transporter activity"/>
    <property type="evidence" value="ECO:0007669"/>
    <property type="project" value="TreeGrafter"/>
</dbReference>
<dbReference type="PROSITE" id="PS50893">
    <property type="entry name" value="ABC_TRANSPORTER_2"/>
    <property type="match status" value="1"/>
</dbReference>
<dbReference type="KEGG" id="dgg:DGI_0432"/>
<evidence type="ECO:0000256" key="3">
    <source>
        <dbReference type="ARBA" id="ARBA00022741"/>
    </source>
</evidence>